<protein>
    <submittedName>
        <fullName evidence="2">Uncharacterized protein</fullName>
    </submittedName>
</protein>
<gene>
    <name evidence="2" type="ORF">EJ02DRAFT_430117</name>
</gene>
<evidence type="ECO:0000313" key="2">
    <source>
        <dbReference type="EMBL" id="KAF1947296.1"/>
    </source>
</evidence>
<dbReference type="Proteomes" id="UP000800038">
    <property type="component" value="Unassembled WGS sequence"/>
</dbReference>
<evidence type="ECO:0000313" key="3">
    <source>
        <dbReference type="Proteomes" id="UP000800038"/>
    </source>
</evidence>
<evidence type="ECO:0000256" key="1">
    <source>
        <dbReference type="SAM" id="MobiDB-lite"/>
    </source>
</evidence>
<sequence>MDKTDMRDTQLTASSTPDADVPNVQTPEAPPKHRHLFLDCRRVVGASSYNEENGTIHIDREARKITFHIGGSVTQIIKPNSECKFFTPDVSMGWRGPIKKQMVIEVYLGGNVMWSATARGYKWQPRGAGTSDGWNPEPADFVDFIKTMEACLRSVVVEEEGLN</sequence>
<organism evidence="2 3">
    <name type="scientific">Clathrospora elynae</name>
    <dbReference type="NCBI Taxonomy" id="706981"/>
    <lineage>
        <taxon>Eukaryota</taxon>
        <taxon>Fungi</taxon>
        <taxon>Dikarya</taxon>
        <taxon>Ascomycota</taxon>
        <taxon>Pezizomycotina</taxon>
        <taxon>Dothideomycetes</taxon>
        <taxon>Pleosporomycetidae</taxon>
        <taxon>Pleosporales</taxon>
        <taxon>Diademaceae</taxon>
        <taxon>Clathrospora</taxon>
    </lineage>
</organism>
<accession>A0A6A5T978</accession>
<reference evidence="2" key="1">
    <citation type="journal article" date="2020" name="Stud. Mycol.">
        <title>101 Dothideomycetes genomes: a test case for predicting lifestyles and emergence of pathogens.</title>
        <authorList>
            <person name="Haridas S."/>
            <person name="Albert R."/>
            <person name="Binder M."/>
            <person name="Bloem J."/>
            <person name="Labutti K."/>
            <person name="Salamov A."/>
            <person name="Andreopoulos B."/>
            <person name="Baker S."/>
            <person name="Barry K."/>
            <person name="Bills G."/>
            <person name="Bluhm B."/>
            <person name="Cannon C."/>
            <person name="Castanera R."/>
            <person name="Culley D."/>
            <person name="Daum C."/>
            <person name="Ezra D."/>
            <person name="Gonzalez J."/>
            <person name="Henrissat B."/>
            <person name="Kuo A."/>
            <person name="Liang C."/>
            <person name="Lipzen A."/>
            <person name="Lutzoni F."/>
            <person name="Magnuson J."/>
            <person name="Mondo S."/>
            <person name="Nolan M."/>
            <person name="Ohm R."/>
            <person name="Pangilinan J."/>
            <person name="Park H.-J."/>
            <person name="Ramirez L."/>
            <person name="Alfaro M."/>
            <person name="Sun H."/>
            <person name="Tritt A."/>
            <person name="Yoshinaga Y."/>
            <person name="Zwiers L.-H."/>
            <person name="Turgeon B."/>
            <person name="Goodwin S."/>
            <person name="Spatafora J."/>
            <person name="Crous P."/>
            <person name="Grigoriev I."/>
        </authorList>
    </citation>
    <scope>NUCLEOTIDE SEQUENCE</scope>
    <source>
        <strain evidence="2">CBS 161.51</strain>
    </source>
</reference>
<feature type="region of interest" description="Disordered" evidence="1">
    <location>
        <begin position="1"/>
        <end position="32"/>
    </location>
</feature>
<dbReference type="AlphaFoldDB" id="A0A6A5T978"/>
<dbReference type="EMBL" id="ML975999">
    <property type="protein sequence ID" value="KAF1947296.1"/>
    <property type="molecule type" value="Genomic_DNA"/>
</dbReference>
<proteinExistence type="predicted"/>
<name>A0A6A5T978_9PLEO</name>
<keyword evidence="3" id="KW-1185">Reference proteome</keyword>